<evidence type="ECO:0000259" key="1">
    <source>
        <dbReference type="PROSITE" id="PS50142"/>
    </source>
</evidence>
<dbReference type="GO" id="GO:0004525">
    <property type="term" value="F:ribonuclease III activity"/>
    <property type="evidence" value="ECO:0007669"/>
    <property type="project" value="InterPro"/>
</dbReference>
<dbReference type="PROSITE" id="PS50142">
    <property type="entry name" value="RNASE_3_2"/>
    <property type="match status" value="1"/>
</dbReference>
<proteinExistence type="predicted"/>
<dbReference type="SUPFAM" id="SSF69065">
    <property type="entry name" value="RNase III domain-like"/>
    <property type="match status" value="1"/>
</dbReference>
<dbReference type="GO" id="GO:0006396">
    <property type="term" value="P:RNA processing"/>
    <property type="evidence" value="ECO:0007669"/>
    <property type="project" value="InterPro"/>
</dbReference>
<reference evidence="2" key="1">
    <citation type="submission" date="2016-09" db="EMBL/GenBank/DDBJ databases">
        <authorList>
            <person name="Hebert L."/>
            <person name="Moumen B."/>
        </authorList>
    </citation>
    <scope>NUCLEOTIDE SEQUENCE [LARGE SCALE GENOMIC DNA]</scope>
    <source>
        <strain evidence="2">OVI</strain>
    </source>
</reference>
<evidence type="ECO:0000313" key="3">
    <source>
        <dbReference type="Proteomes" id="UP000195570"/>
    </source>
</evidence>
<dbReference type="InterPro" id="IPR036389">
    <property type="entry name" value="RNase_III_sf"/>
</dbReference>
<dbReference type="RefSeq" id="XP_067082689.1">
    <property type="nucleotide sequence ID" value="XM_067226588.1"/>
</dbReference>
<name>A0A1G4II27_TRYEQ</name>
<evidence type="ECO:0000313" key="2">
    <source>
        <dbReference type="EMBL" id="SCU72148.1"/>
    </source>
</evidence>
<organism evidence="2 3">
    <name type="scientific">Trypanosoma equiperdum</name>
    <dbReference type="NCBI Taxonomy" id="5694"/>
    <lineage>
        <taxon>Eukaryota</taxon>
        <taxon>Discoba</taxon>
        <taxon>Euglenozoa</taxon>
        <taxon>Kinetoplastea</taxon>
        <taxon>Metakinetoplastina</taxon>
        <taxon>Trypanosomatida</taxon>
        <taxon>Trypanosomatidae</taxon>
        <taxon>Trypanosoma</taxon>
    </lineage>
</organism>
<dbReference type="Gene3D" id="1.10.1520.10">
    <property type="entry name" value="Ribonuclease III domain"/>
    <property type="match status" value="1"/>
</dbReference>
<dbReference type="AlphaFoldDB" id="A0A1G4II27"/>
<dbReference type="GeneID" id="92377664"/>
<comment type="caution">
    <text evidence="2">The sequence shown here is derived from an EMBL/GenBank/DDBJ whole genome shotgun (WGS) entry which is preliminary data.</text>
</comment>
<dbReference type="Proteomes" id="UP000195570">
    <property type="component" value="Unassembled WGS sequence"/>
</dbReference>
<dbReference type="VEuPathDB" id="TriTrypDB:TEOVI_000372400"/>
<protein>
    <recommendedName>
        <fullName evidence="1">RNase III domain-containing protein</fullName>
    </recommendedName>
</protein>
<gene>
    <name evidence="2" type="ORF">TEOVI_000372400</name>
</gene>
<dbReference type="InterPro" id="IPR000999">
    <property type="entry name" value="RNase_III_dom"/>
</dbReference>
<dbReference type="EMBL" id="CZPT02001805">
    <property type="protein sequence ID" value="SCU72148.1"/>
    <property type="molecule type" value="Genomic_DNA"/>
</dbReference>
<sequence>MKRTRNALLSSELLCKVMKITEEPRVVKELSDILLFPRVKINSLPFVPPPKWTTELNRRLQKRFPELSRKRHILFTRAFIHPSFTAPEAASSTMNASIGLGESLLLSVGGRLVVSIFDDLRRDEVISLVSFLSSDAALSHLLRHHWELEDMVLTDASVQLFQPKATPSASNIVSWLPDQRGKQVPDQYCAGAVKAVIGAVFLDGGLSLATQFIFQHVLEALE</sequence>
<keyword evidence="3" id="KW-1185">Reference proteome</keyword>
<accession>A0A1G4II27</accession>
<feature type="domain" description="RNase III" evidence="1">
    <location>
        <begin position="53"/>
        <end position="205"/>
    </location>
</feature>